<dbReference type="OrthoDB" id="1016457at2"/>
<gene>
    <name evidence="8" type="ORF">A6F49_03900</name>
</gene>
<evidence type="ECO:0000256" key="6">
    <source>
        <dbReference type="RuleBase" id="RU003943"/>
    </source>
</evidence>
<reference evidence="8 9" key="1">
    <citation type="submission" date="2016-04" db="EMBL/GenBank/DDBJ databases">
        <title>First whole genome shotgun sequence of the bacterium Enteractinococcus sp. strain UASWS1574.</title>
        <authorList>
            <person name="Crovadore J."/>
            <person name="Chablais R."/>
            <person name="Lefort F."/>
        </authorList>
    </citation>
    <scope>NUCLEOTIDE SEQUENCE [LARGE SCALE GENOMIC DNA]</scope>
    <source>
        <strain evidence="8 9">UASWS1574</strain>
    </source>
</reference>
<dbReference type="GO" id="GO:0010043">
    <property type="term" value="P:response to zinc ion"/>
    <property type="evidence" value="ECO:0007669"/>
    <property type="project" value="TreeGrafter"/>
</dbReference>
<comment type="subcellular location">
    <subcellularLocation>
        <location evidence="6">Cell membrane</location>
        <topology evidence="6">Multi-pass membrane protein</topology>
    </subcellularLocation>
    <subcellularLocation>
        <location evidence="1">Membrane</location>
        <topology evidence="1">Multi-pass membrane protein</topology>
    </subcellularLocation>
</comment>
<dbReference type="PANTHER" id="PTHR30477:SF13">
    <property type="entry name" value="IRON TRANSPORT SYSTEM MEMBRANE PROTEIN HI_0360-RELATED"/>
    <property type="match status" value="1"/>
</dbReference>
<dbReference type="RefSeq" id="WP_043055984.1">
    <property type="nucleotide sequence ID" value="NZ_LXEY01000006.1"/>
</dbReference>
<keyword evidence="5 7" id="KW-0472">Membrane</keyword>
<feature type="transmembrane region" description="Helical" evidence="7">
    <location>
        <begin position="174"/>
        <end position="191"/>
    </location>
</feature>
<dbReference type="FunFam" id="1.10.3470.10:FF:000003">
    <property type="entry name" value="Iron ABC transporter permease SitD"/>
    <property type="match status" value="1"/>
</dbReference>
<keyword evidence="4 7" id="KW-1133">Transmembrane helix</keyword>
<dbReference type="InterPro" id="IPR037294">
    <property type="entry name" value="ABC_BtuC-like"/>
</dbReference>
<dbReference type="Proteomes" id="UP000078292">
    <property type="component" value="Unassembled WGS sequence"/>
</dbReference>
<dbReference type="STRING" id="1837282.A6F49_03900"/>
<feature type="transmembrane region" description="Helical" evidence="7">
    <location>
        <begin position="12"/>
        <end position="36"/>
    </location>
</feature>
<evidence type="ECO:0000256" key="2">
    <source>
        <dbReference type="ARBA" id="ARBA00008034"/>
    </source>
</evidence>
<dbReference type="CDD" id="cd06550">
    <property type="entry name" value="TM_ABC_iron-siderophores_like"/>
    <property type="match status" value="1"/>
</dbReference>
<accession>A0A1B7M2Z7</accession>
<sequence>MEFLNDLINYPHLARGAITAVVIGVTSGVVGSLIILRGLSLMGDAISHAVMPGIAVSFLLGTNVLVAALVSGLLAAGGIGFINSNSRLKRDTSIGIVFTAFLAAGVLLWARTHSAMTLEAVLFGDVLSTRPSQMWQSIVIAVIIIGLVVLFYKQLLITTMDSEVAKAFGFPTKAIQYSVLIGLAVVTVSAVQTVGVILVVAMLITPAATAFLWIKKFSTMMWLAALLGMVSSIAGMYFSYRWQLQSGPAIVLVAFTMFLFTFFFSPNQGFFWTQLRKVRERHHLKITQSTKAAKDYTFS</sequence>
<feature type="transmembrane region" description="Helical" evidence="7">
    <location>
        <begin position="94"/>
        <end position="114"/>
    </location>
</feature>
<name>A0A1B7M2Z7_9MICC</name>
<evidence type="ECO:0000313" key="9">
    <source>
        <dbReference type="Proteomes" id="UP000078292"/>
    </source>
</evidence>
<keyword evidence="9" id="KW-1185">Reference proteome</keyword>
<evidence type="ECO:0000256" key="7">
    <source>
        <dbReference type="SAM" id="Phobius"/>
    </source>
</evidence>
<feature type="transmembrane region" description="Helical" evidence="7">
    <location>
        <begin position="56"/>
        <end position="82"/>
    </location>
</feature>
<proteinExistence type="inferred from homology"/>
<feature type="transmembrane region" description="Helical" evidence="7">
    <location>
        <begin position="134"/>
        <end position="153"/>
    </location>
</feature>
<dbReference type="Pfam" id="PF00950">
    <property type="entry name" value="ABC-3"/>
    <property type="match status" value="1"/>
</dbReference>
<evidence type="ECO:0000256" key="3">
    <source>
        <dbReference type="ARBA" id="ARBA00022692"/>
    </source>
</evidence>
<keyword evidence="6" id="KW-0813">Transport</keyword>
<dbReference type="SUPFAM" id="SSF81345">
    <property type="entry name" value="ABC transporter involved in vitamin B12 uptake, BtuC"/>
    <property type="match status" value="1"/>
</dbReference>
<dbReference type="AlphaFoldDB" id="A0A1B7M2Z7"/>
<comment type="similarity">
    <text evidence="2 6">Belongs to the ABC-3 integral membrane protein family.</text>
</comment>
<protein>
    <submittedName>
        <fullName evidence="8">Manganese ABC transporter permease</fullName>
    </submittedName>
</protein>
<feature type="transmembrane region" description="Helical" evidence="7">
    <location>
        <begin position="221"/>
        <end position="240"/>
    </location>
</feature>
<dbReference type="InterPro" id="IPR001626">
    <property type="entry name" value="ABC_TroCD"/>
</dbReference>
<evidence type="ECO:0000256" key="5">
    <source>
        <dbReference type="ARBA" id="ARBA00023136"/>
    </source>
</evidence>
<evidence type="ECO:0000256" key="1">
    <source>
        <dbReference type="ARBA" id="ARBA00004141"/>
    </source>
</evidence>
<dbReference type="GO" id="GO:0071281">
    <property type="term" value="P:cellular response to iron ion"/>
    <property type="evidence" value="ECO:0007669"/>
    <property type="project" value="UniProtKB-ARBA"/>
</dbReference>
<keyword evidence="3 6" id="KW-0812">Transmembrane</keyword>
<dbReference type="GO" id="GO:0043190">
    <property type="term" value="C:ATP-binding cassette (ABC) transporter complex"/>
    <property type="evidence" value="ECO:0007669"/>
    <property type="project" value="InterPro"/>
</dbReference>
<dbReference type="PANTHER" id="PTHR30477">
    <property type="entry name" value="ABC-TRANSPORTER METAL-BINDING PROTEIN"/>
    <property type="match status" value="1"/>
</dbReference>
<evidence type="ECO:0000313" key="8">
    <source>
        <dbReference type="EMBL" id="OAV62951.1"/>
    </source>
</evidence>
<organism evidence="8 9">
    <name type="scientific">Enteractinococcus helveticum</name>
    <dbReference type="NCBI Taxonomy" id="1837282"/>
    <lineage>
        <taxon>Bacteria</taxon>
        <taxon>Bacillati</taxon>
        <taxon>Actinomycetota</taxon>
        <taxon>Actinomycetes</taxon>
        <taxon>Micrococcales</taxon>
        <taxon>Micrococcaceae</taxon>
    </lineage>
</organism>
<comment type="caution">
    <text evidence="8">The sequence shown here is derived from an EMBL/GenBank/DDBJ whole genome shotgun (WGS) entry which is preliminary data.</text>
</comment>
<dbReference type="EMBL" id="LXEY01000006">
    <property type="protein sequence ID" value="OAV62951.1"/>
    <property type="molecule type" value="Genomic_DNA"/>
</dbReference>
<dbReference type="GO" id="GO:0055085">
    <property type="term" value="P:transmembrane transport"/>
    <property type="evidence" value="ECO:0007669"/>
    <property type="project" value="InterPro"/>
</dbReference>
<dbReference type="Gene3D" id="1.10.3470.10">
    <property type="entry name" value="ABC transporter involved in vitamin B12 uptake, BtuC"/>
    <property type="match status" value="1"/>
</dbReference>
<feature type="transmembrane region" description="Helical" evidence="7">
    <location>
        <begin position="197"/>
        <end position="214"/>
    </location>
</feature>
<feature type="transmembrane region" description="Helical" evidence="7">
    <location>
        <begin position="246"/>
        <end position="264"/>
    </location>
</feature>
<evidence type="ECO:0000256" key="4">
    <source>
        <dbReference type="ARBA" id="ARBA00022989"/>
    </source>
</evidence>